<evidence type="ECO:0000313" key="2">
    <source>
        <dbReference type="Proteomes" id="UP000277204"/>
    </source>
</evidence>
<sequence>MYVAGSGTPQRKSISFKCTRKPNATFLRKAGTSIPHNRSRSACISRNVDEMNN</sequence>
<dbReference type="EMBL" id="UZAI01005769">
    <property type="protein sequence ID" value="VDO91939.1"/>
    <property type="molecule type" value="Genomic_DNA"/>
</dbReference>
<proteinExistence type="predicted"/>
<gene>
    <name evidence="1" type="ORF">SMRZ_LOCUS10815</name>
</gene>
<dbReference type="AlphaFoldDB" id="A0A3P7ZNJ2"/>
<organism evidence="1 2">
    <name type="scientific">Schistosoma margrebowiei</name>
    <dbReference type="NCBI Taxonomy" id="48269"/>
    <lineage>
        <taxon>Eukaryota</taxon>
        <taxon>Metazoa</taxon>
        <taxon>Spiralia</taxon>
        <taxon>Lophotrochozoa</taxon>
        <taxon>Platyhelminthes</taxon>
        <taxon>Trematoda</taxon>
        <taxon>Digenea</taxon>
        <taxon>Strigeidida</taxon>
        <taxon>Schistosomatoidea</taxon>
        <taxon>Schistosomatidae</taxon>
        <taxon>Schistosoma</taxon>
    </lineage>
</organism>
<accession>A0A3P7ZNJ2</accession>
<name>A0A3P7ZNJ2_9TREM</name>
<evidence type="ECO:0000313" key="1">
    <source>
        <dbReference type="EMBL" id="VDO91939.1"/>
    </source>
</evidence>
<protein>
    <submittedName>
        <fullName evidence="1">Uncharacterized protein</fullName>
    </submittedName>
</protein>
<dbReference type="Proteomes" id="UP000277204">
    <property type="component" value="Unassembled WGS sequence"/>
</dbReference>
<keyword evidence="2" id="KW-1185">Reference proteome</keyword>
<reference evidence="1 2" key="1">
    <citation type="submission" date="2018-11" db="EMBL/GenBank/DDBJ databases">
        <authorList>
            <consortium name="Pathogen Informatics"/>
        </authorList>
    </citation>
    <scope>NUCLEOTIDE SEQUENCE [LARGE SCALE GENOMIC DNA]</scope>
    <source>
        <strain evidence="1 2">Zambia</strain>
    </source>
</reference>